<dbReference type="Proteomes" id="UP000050488">
    <property type="component" value="Unassembled WGS sequence"/>
</dbReference>
<reference evidence="1 2" key="1">
    <citation type="submission" date="2015-10" db="EMBL/GenBank/DDBJ databases">
        <title>Corynebacteirum lowii and Corynebacterium oculi species nova, derived from human clinical disease and and emended description of Corynebacterium mastiditis.</title>
        <authorList>
            <person name="Bernard K."/>
            <person name="Pacheco A.L."/>
            <person name="Mcdougall C."/>
            <person name="Burtx T."/>
            <person name="Weibe D."/>
            <person name="Tyler S."/>
            <person name="Olson A.B."/>
            <person name="Cnockaert M."/>
            <person name="Eguchi H."/>
            <person name="Kuwahara T."/>
            <person name="Nakayama-Imaohji H."/>
            <person name="Boudewijins M."/>
            <person name="Van Hoecke F."/>
            <person name="Bernier A.-M."/>
            <person name="Vandamme P."/>
        </authorList>
    </citation>
    <scope>NUCLEOTIDE SEQUENCE [LARGE SCALE GENOMIC DNA]</scope>
    <source>
        <strain evidence="1 2">NML 130206</strain>
    </source>
</reference>
<dbReference type="OrthoDB" id="9796523at2"/>
<accession>A0A0N8W0P7</accession>
<sequence length="195" mass="22147">MARKRPAGKRKAALQTLILCQGTVTEPTYFAYMQRCWKSRAIKIKAHHETPLKLVQHAQRLARDEHYERVFIVVDEDDSRNELLPAIHQCQRASTKKCSFELITSHICFEVWLLAHAREVPSSASHRPLLARLVREAGLVDKQSPKHLHADFPYLLWQEAQKRIPVLETNSLGEHPATAVPVVLEALRAAQGATP</sequence>
<dbReference type="PATRIC" id="fig|1544413.3.peg.348"/>
<keyword evidence="2" id="KW-1185">Reference proteome</keyword>
<gene>
    <name evidence="1" type="ORF">Clow_00345</name>
</gene>
<comment type="caution">
    <text evidence="1">The sequence shown here is derived from an EMBL/GenBank/DDBJ whole genome shotgun (WGS) entry which is preliminary data.</text>
</comment>
<protein>
    <recommendedName>
        <fullName evidence="3">RloB-like protein</fullName>
    </recommendedName>
</protein>
<dbReference type="Pfam" id="PF13707">
    <property type="entry name" value="RloB"/>
    <property type="match status" value="1"/>
</dbReference>
<organism evidence="1 2">
    <name type="scientific">Corynebacterium lowii</name>
    <dbReference type="NCBI Taxonomy" id="1544413"/>
    <lineage>
        <taxon>Bacteria</taxon>
        <taxon>Bacillati</taxon>
        <taxon>Actinomycetota</taxon>
        <taxon>Actinomycetes</taxon>
        <taxon>Mycobacteriales</taxon>
        <taxon>Corynebacteriaceae</taxon>
        <taxon>Corynebacterium</taxon>
    </lineage>
</organism>
<dbReference type="AlphaFoldDB" id="A0A0N8W0P7"/>
<dbReference type="EMBL" id="LKEV01000001">
    <property type="protein sequence ID" value="KQB87290.1"/>
    <property type="molecule type" value="Genomic_DNA"/>
</dbReference>
<name>A0A0N8W0P7_9CORY</name>
<evidence type="ECO:0000313" key="1">
    <source>
        <dbReference type="EMBL" id="KQB87290.1"/>
    </source>
</evidence>
<evidence type="ECO:0000313" key="2">
    <source>
        <dbReference type="Proteomes" id="UP000050488"/>
    </source>
</evidence>
<dbReference type="RefSeq" id="WP_055175361.1">
    <property type="nucleotide sequence ID" value="NZ_JAUSQY010000001.1"/>
</dbReference>
<dbReference type="STRING" id="1544413.Clow_00345"/>
<evidence type="ECO:0008006" key="3">
    <source>
        <dbReference type="Google" id="ProtNLM"/>
    </source>
</evidence>
<dbReference type="InterPro" id="IPR025591">
    <property type="entry name" value="RloB"/>
</dbReference>
<proteinExistence type="predicted"/>